<keyword evidence="2" id="KW-1185">Reference proteome</keyword>
<organism evidence="1 2">
    <name type="scientific">Phialophora macrospora</name>
    <dbReference type="NCBI Taxonomy" id="1851006"/>
    <lineage>
        <taxon>Eukaryota</taxon>
        <taxon>Fungi</taxon>
        <taxon>Dikarya</taxon>
        <taxon>Ascomycota</taxon>
        <taxon>Pezizomycotina</taxon>
        <taxon>Eurotiomycetes</taxon>
        <taxon>Chaetothyriomycetidae</taxon>
        <taxon>Chaetothyriales</taxon>
        <taxon>Herpotrichiellaceae</taxon>
        <taxon>Phialophora</taxon>
    </lineage>
</organism>
<evidence type="ECO:0000313" key="1">
    <source>
        <dbReference type="EMBL" id="KIW63565.1"/>
    </source>
</evidence>
<gene>
    <name evidence="1" type="ORF">PV04_08556</name>
</gene>
<dbReference type="AlphaFoldDB" id="A0A0D2F9L2"/>
<dbReference type="HOGENOM" id="CLU_2170761_0_0_1"/>
<sequence length="110" mass="12314">MGTSSVHGNLPPSRALRAYPNRRDCALRSRPQPPAKLVRRSIPRKSRLTPGRCLPTSCPLDGRVLISLAASTWEGDHYQITVVAPFHMLQAVLPCYLIVRSARRPWSKQC</sequence>
<proteinExistence type="predicted"/>
<evidence type="ECO:0000313" key="2">
    <source>
        <dbReference type="Proteomes" id="UP000054266"/>
    </source>
</evidence>
<accession>A0A0D2F9L2</accession>
<dbReference type="Proteomes" id="UP000054266">
    <property type="component" value="Unassembled WGS sequence"/>
</dbReference>
<reference evidence="1 2" key="1">
    <citation type="submission" date="2015-01" db="EMBL/GenBank/DDBJ databases">
        <title>The Genome Sequence of Capronia semiimmersa CBS27337.</title>
        <authorList>
            <consortium name="The Broad Institute Genomics Platform"/>
            <person name="Cuomo C."/>
            <person name="de Hoog S."/>
            <person name="Gorbushina A."/>
            <person name="Stielow B."/>
            <person name="Teixiera M."/>
            <person name="Abouelleil A."/>
            <person name="Chapman S.B."/>
            <person name="Priest M."/>
            <person name="Young S.K."/>
            <person name="Wortman J."/>
            <person name="Nusbaum C."/>
            <person name="Birren B."/>
        </authorList>
    </citation>
    <scope>NUCLEOTIDE SEQUENCE [LARGE SCALE GENOMIC DNA]</scope>
    <source>
        <strain evidence="1 2">CBS 27337</strain>
    </source>
</reference>
<dbReference type="EMBL" id="KN846961">
    <property type="protein sequence ID" value="KIW63565.1"/>
    <property type="molecule type" value="Genomic_DNA"/>
</dbReference>
<name>A0A0D2F9L2_9EURO</name>
<protein>
    <submittedName>
        <fullName evidence="1">Uncharacterized protein</fullName>
    </submittedName>
</protein>